<dbReference type="Proteomes" id="UP000257109">
    <property type="component" value="Unassembled WGS sequence"/>
</dbReference>
<reference evidence="2" key="1">
    <citation type="submission" date="2018-05" db="EMBL/GenBank/DDBJ databases">
        <title>Draft genome of Mucuna pruriens seed.</title>
        <authorList>
            <person name="Nnadi N.E."/>
            <person name="Vos R."/>
            <person name="Hasami M.H."/>
            <person name="Devisetty U.K."/>
            <person name="Aguiy J.C."/>
        </authorList>
    </citation>
    <scope>NUCLEOTIDE SEQUENCE [LARGE SCALE GENOMIC DNA]</scope>
    <source>
        <strain evidence="2">JCA_2017</strain>
    </source>
</reference>
<accession>A0A371IDP2</accession>
<dbReference type="AlphaFoldDB" id="A0A371IDP2"/>
<feature type="compositionally biased region" description="Basic residues" evidence="1">
    <location>
        <begin position="48"/>
        <end position="58"/>
    </location>
</feature>
<dbReference type="EMBL" id="QJKJ01000341">
    <property type="protein sequence ID" value="RDY13124.1"/>
    <property type="molecule type" value="Genomic_DNA"/>
</dbReference>
<proteinExistence type="predicted"/>
<gene>
    <name evidence="2" type="ORF">CR513_02016</name>
</gene>
<protein>
    <submittedName>
        <fullName evidence="2">Uncharacterized protein</fullName>
    </submittedName>
</protein>
<evidence type="ECO:0000313" key="2">
    <source>
        <dbReference type="EMBL" id="RDY13124.1"/>
    </source>
</evidence>
<evidence type="ECO:0000313" key="3">
    <source>
        <dbReference type="Proteomes" id="UP000257109"/>
    </source>
</evidence>
<evidence type="ECO:0000256" key="1">
    <source>
        <dbReference type="SAM" id="MobiDB-lite"/>
    </source>
</evidence>
<organism evidence="2 3">
    <name type="scientific">Mucuna pruriens</name>
    <name type="common">Velvet bean</name>
    <name type="synonym">Dolichos pruriens</name>
    <dbReference type="NCBI Taxonomy" id="157652"/>
    <lineage>
        <taxon>Eukaryota</taxon>
        <taxon>Viridiplantae</taxon>
        <taxon>Streptophyta</taxon>
        <taxon>Embryophyta</taxon>
        <taxon>Tracheophyta</taxon>
        <taxon>Spermatophyta</taxon>
        <taxon>Magnoliopsida</taxon>
        <taxon>eudicotyledons</taxon>
        <taxon>Gunneridae</taxon>
        <taxon>Pentapetalae</taxon>
        <taxon>rosids</taxon>
        <taxon>fabids</taxon>
        <taxon>Fabales</taxon>
        <taxon>Fabaceae</taxon>
        <taxon>Papilionoideae</taxon>
        <taxon>50 kb inversion clade</taxon>
        <taxon>NPAAA clade</taxon>
        <taxon>indigoferoid/millettioid clade</taxon>
        <taxon>Phaseoleae</taxon>
        <taxon>Mucuna</taxon>
    </lineage>
</organism>
<feature type="non-terminal residue" evidence="2">
    <location>
        <position position="1"/>
    </location>
</feature>
<sequence length="67" mass="8040">MFKRDKIKDNDYVDLKLNKGSSGSIDNEVSLMSKKFNKILKKNEKYKNHPKKDKYKKYSKVEDREII</sequence>
<comment type="caution">
    <text evidence="2">The sequence shown here is derived from an EMBL/GenBank/DDBJ whole genome shotgun (WGS) entry which is preliminary data.</text>
</comment>
<feature type="region of interest" description="Disordered" evidence="1">
    <location>
        <begin position="47"/>
        <end position="67"/>
    </location>
</feature>
<keyword evidence="3" id="KW-1185">Reference proteome</keyword>
<name>A0A371IDP2_MUCPR</name>